<gene>
    <name evidence="2" type="ORF">GWP43_06030</name>
</gene>
<proteinExistence type="predicted"/>
<dbReference type="InterPro" id="IPR011050">
    <property type="entry name" value="Pectin_lyase_fold/virulence"/>
</dbReference>
<organism evidence="2 3">
    <name type="scientific">Treponema vincentii</name>
    <dbReference type="NCBI Taxonomy" id="69710"/>
    <lineage>
        <taxon>Bacteria</taxon>
        <taxon>Pseudomonadati</taxon>
        <taxon>Spirochaetota</taxon>
        <taxon>Spirochaetia</taxon>
        <taxon>Spirochaetales</taxon>
        <taxon>Treponemataceae</taxon>
        <taxon>Treponema</taxon>
    </lineage>
</organism>
<reference evidence="2 3" key="1">
    <citation type="submission" date="2020-01" db="EMBL/GenBank/DDBJ databases">
        <title>Complete genome sequence of a human oral phylogroup 1 Treponema sp. strain ATCC 700766, originally isolated from periodontitis dental plaque.</title>
        <authorList>
            <person name="Chan Y."/>
            <person name="Huo Y.-B."/>
            <person name="Yu X.-L."/>
            <person name="Zeng H."/>
            <person name="Leung W.-K."/>
            <person name="Watt R.M."/>
        </authorList>
    </citation>
    <scope>NUCLEOTIDE SEQUENCE [LARGE SCALE GENOMIC DNA]</scope>
    <source>
        <strain evidence="2 3">OMZ 804</strain>
    </source>
</reference>
<dbReference type="AlphaFoldDB" id="A0A6P1Y009"/>
<name>A0A6P1Y009_9SPIR</name>
<accession>A0A6P1Y009</accession>
<sequence length="296" mass="32231">MHRNRKPLLFFFVYFLFSLSLFAAENGLALYVDVAARTSVEKGTVDSPFVSLEQAVAAVHNRINRRGAPVKNGKAKPVSVFLRSDVYVEEAVFLTVPIKIIGENNPVITFGENAGFVVERTSLEITGCSVKRSERFTEPRTVPVLYGSKASIALNKVAITVNEGGDAVILRNSRMTCTDTSLTSEQHAQAVLIRAEKSSLSAIRSTFSASGLVALCFDFVKTQGTLTDIGCNLAVQYTGRLAELTDSSVQMRKVRCSYTSPLFDMMDAAVIADNASKAELPESVELTGFAEVLVRR</sequence>
<evidence type="ECO:0000313" key="3">
    <source>
        <dbReference type="Proteomes" id="UP000464374"/>
    </source>
</evidence>
<dbReference type="EMBL" id="CP048020">
    <property type="protein sequence ID" value="QHX43077.1"/>
    <property type="molecule type" value="Genomic_DNA"/>
</dbReference>
<evidence type="ECO:0000313" key="2">
    <source>
        <dbReference type="EMBL" id="QHX43077.1"/>
    </source>
</evidence>
<feature type="chain" id="PRO_5027006904" evidence="1">
    <location>
        <begin position="24"/>
        <end position="296"/>
    </location>
</feature>
<feature type="signal peptide" evidence="1">
    <location>
        <begin position="1"/>
        <end position="23"/>
    </location>
</feature>
<keyword evidence="1" id="KW-0732">Signal</keyword>
<evidence type="ECO:0000256" key="1">
    <source>
        <dbReference type="SAM" id="SignalP"/>
    </source>
</evidence>
<dbReference type="KEGG" id="trz:GWP43_06030"/>
<dbReference type="SUPFAM" id="SSF51126">
    <property type="entry name" value="Pectin lyase-like"/>
    <property type="match status" value="1"/>
</dbReference>
<protein>
    <submittedName>
        <fullName evidence="2">Uncharacterized protein</fullName>
    </submittedName>
</protein>
<dbReference type="Proteomes" id="UP000464374">
    <property type="component" value="Chromosome"/>
</dbReference>